<reference evidence="2" key="1">
    <citation type="journal article" date="2020" name="mSystems">
        <title>Genome- and Community-Level Interaction Insights into Carbon Utilization and Element Cycling Functions of Hydrothermarchaeota in Hydrothermal Sediment.</title>
        <authorList>
            <person name="Zhou Z."/>
            <person name="Liu Y."/>
            <person name="Xu W."/>
            <person name="Pan J."/>
            <person name="Luo Z.H."/>
            <person name="Li M."/>
        </authorList>
    </citation>
    <scope>NUCLEOTIDE SEQUENCE [LARGE SCALE GENOMIC DNA]</scope>
    <source>
        <strain evidence="1">SpSt-265</strain>
        <strain evidence="2">SpSt-465</strain>
    </source>
</reference>
<evidence type="ECO:0000313" key="2">
    <source>
        <dbReference type="EMBL" id="HFJ53702.1"/>
    </source>
</evidence>
<dbReference type="EMBL" id="DSTU01000004">
    <property type="protein sequence ID" value="HFJ53702.1"/>
    <property type="molecule type" value="Genomic_DNA"/>
</dbReference>
<protein>
    <submittedName>
        <fullName evidence="2">Uncharacterized protein</fullName>
    </submittedName>
</protein>
<evidence type="ECO:0000313" key="1">
    <source>
        <dbReference type="EMBL" id="HEA87864.1"/>
    </source>
</evidence>
<accession>A0A7C3IXR2</accession>
<gene>
    <name evidence="1" type="ORF">ENP94_07670</name>
    <name evidence="2" type="ORF">ENS16_03315</name>
</gene>
<comment type="caution">
    <text evidence="2">The sequence shown here is derived from an EMBL/GenBank/DDBJ whole genome shotgun (WGS) entry which is preliminary data.</text>
</comment>
<proteinExistence type="predicted"/>
<dbReference type="AlphaFoldDB" id="A0A7C3IXR2"/>
<sequence>MELRSPEELRQFVDLDRAEVVDERAKGGEVILIPLVNPFAPIPALSAVADNLSWFMEQVTGRGYQKAEEVYDVGFIVREPGHQAFGLKVNAESGMVVISRVSILEDETVFRRYVNYLRTGVFL</sequence>
<name>A0A7C3IXR2_UNCW3</name>
<organism evidence="2">
    <name type="scientific">candidate division WOR-3 bacterium</name>
    <dbReference type="NCBI Taxonomy" id="2052148"/>
    <lineage>
        <taxon>Bacteria</taxon>
        <taxon>Bacteria division WOR-3</taxon>
    </lineage>
</organism>
<dbReference type="EMBL" id="DSLG01000008">
    <property type="protein sequence ID" value="HEA87864.1"/>
    <property type="molecule type" value="Genomic_DNA"/>
</dbReference>